<dbReference type="GO" id="GO:0006099">
    <property type="term" value="P:tricarboxylic acid cycle"/>
    <property type="evidence" value="ECO:0007669"/>
    <property type="project" value="InterPro"/>
</dbReference>
<dbReference type="Gene3D" id="3.30.470.20">
    <property type="entry name" value="ATP-grasp fold, B domain"/>
    <property type="match status" value="1"/>
</dbReference>
<keyword evidence="5" id="KW-0460">Magnesium</keyword>
<dbReference type="Proteomes" id="UP000001024">
    <property type="component" value="Chromosome"/>
</dbReference>
<keyword evidence="9" id="KW-1185">Reference proteome</keyword>
<dbReference type="eggNOG" id="arCOG01337">
    <property type="taxonomic scope" value="Archaea"/>
</dbReference>
<dbReference type="NCBIfam" id="TIGR01016">
    <property type="entry name" value="sucCoAbeta"/>
    <property type="match status" value="1"/>
</dbReference>
<dbReference type="GO" id="GO:0046872">
    <property type="term" value="F:metal ion binding"/>
    <property type="evidence" value="ECO:0007669"/>
    <property type="project" value="UniProtKB-KW"/>
</dbReference>
<proteinExistence type="predicted"/>
<dbReference type="InterPro" id="IPR005809">
    <property type="entry name" value="Succ_CoA_ligase-like_bsu"/>
</dbReference>
<keyword evidence="6" id="KW-0067">ATP-binding</keyword>
<dbReference type="PANTHER" id="PTHR11815:SF10">
    <property type="entry name" value="SUCCINATE--COA LIGASE [GDP-FORMING] SUBUNIT BETA, MITOCHONDRIAL"/>
    <property type="match status" value="1"/>
</dbReference>
<evidence type="ECO:0000256" key="1">
    <source>
        <dbReference type="ARBA" id="ARBA00001946"/>
    </source>
</evidence>
<dbReference type="FunCoup" id="Q9HIK7">
    <property type="interactions" value="224"/>
</dbReference>
<dbReference type="SUPFAM" id="SSF52210">
    <property type="entry name" value="Succinyl-CoA synthetase domains"/>
    <property type="match status" value="1"/>
</dbReference>
<dbReference type="InParanoid" id="Q9HIK7"/>
<dbReference type="KEGG" id="tac:Ta1332"/>
<dbReference type="InterPro" id="IPR013650">
    <property type="entry name" value="ATP-grasp_succ-CoA_synth-type"/>
</dbReference>
<dbReference type="GO" id="GO:0006104">
    <property type="term" value="P:succinyl-CoA metabolic process"/>
    <property type="evidence" value="ECO:0007669"/>
    <property type="project" value="TreeGrafter"/>
</dbReference>
<name>Q9HIK7_THEAC</name>
<evidence type="ECO:0000259" key="7">
    <source>
        <dbReference type="PROSITE" id="PS50975"/>
    </source>
</evidence>
<dbReference type="InterPro" id="IPR013815">
    <property type="entry name" value="ATP_grasp_subdomain_1"/>
</dbReference>
<dbReference type="STRING" id="273075.gene:9572555"/>
<gene>
    <name evidence="8" type="ordered locus">Ta1332</name>
</gene>
<keyword evidence="2" id="KW-0436">Ligase</keyword>
<accession>Q9HIK7</accession>
<dbReference type="EnsemblBacteria" id="CAC12453">
    <property type="protein sequence ID" value="CAC12453"/>
    <property type="gene ID" value="CAC12453"/>
</dbReference>
<dbReference type="PaxDb" id="273075-Ta1332m"/>
<dbReference type="PROSITE" id="PS01217">
    <property type="entry name" value="SUCCINYL_COA_LIG_3"/>
    <property type="match status" value="1"/>
</dbReference>
<dbReference type="PANTHER" id="PTHR11815">
    <property type="entry name" value="SUCCINYL-COA SYNTHETASE BETA CHAIN"/>
    <property type="match status" value="1"/>
</dbReference>
<dbReference type="InterPro" id="IPR005811">
    <property type="entry name" value="SUCC_ACL_C"/>
</dbReference>
<evidence type="ECO:0000256" key="4">
    <source>
        <dbReference type="ARBA" id="ARBA00022741"/>
    </source>
</evidence>
<dbReference type="GO" id="GO:0005524">
    <property type="term" value="F:ATP binding"/>
    <property type="evidence" value="ECO:0007669"/>
    <property type="project" value="UniProtKB-UniRule"/>
</dbReference>
<dbReference type="SUPFAM" id="SSF56059">
    <property type="entry name" value="Glutathione synthetase ATP-binding domain-like"/>
    <property type="match status" value="1"/>
</dbReference>
<evidence type="ECO:0000256" key="2">
    <source>
        <dbReference type="ARBA" id="ARBA00022598"/>
    </source>
</evidence>
<dbReference type="InterPro" id="IPR016102">
    <property type="entry name" value="Succinyl-CoA_synth-like"/>
</dbReference>
<feature type="domain" description="ATP-grasp" evidence="7">
    <location>
        <begin position="20"/>
        <end position="255"/>
    </location>
</feature>
<keyword evidence="3" id="KW-0479">Metal-binding</keyword>
<sequence>MTLCNHWYGDLLNLYEYMGKDIFRQYGIPVPNGYVVSSVDEVRKLTNPVAVKSQILLGGRGKAGGIKFAKTDQELKDAVKALLGAKVRNLTVTKVLIEDMLNIKHEYYVSITLNRSARAPTVIASAMGGVEIETVPDEKIFKRIIDPSLGYSDFIGREASTFMGLSPDLSKQFLDLLKKLYNVYKGEDAELVEINPLVETNDGKLIAADAKVVIDSDAMFRHREFNIQDPEKTPLELKAEGKGYAFVELDGDIGVIANGAGLTMATLDALLLHKGKPRNFLDLGGTDNVDIVVNAFDLVLEAKPKAILVNIFGGVTKCDTVAQGIVDAKKKFDIKIPIVVRLSGIHEEEGRQILKENGIEAFSEMMPAIERVTKVF</sequence>
<dbReference type="Pfam" id="PF08442">
    <property type="entry name" value="ATP-grasp_2"/>
    <property type="match status" value="1"/>
</dbReference>
<evidence type="ECO:0000256" key="5">
    <source>
        <dbReference type="ARBA" id="ARBA00022842"/>
    </source>
</evidence>
<evidence type="ECO:0000313" key="8">
    <source>
        <dbReference type="EMBL" id="CAC12453.1"/>
    </source>
</evidence>
<evidence type="ECO:0000313" key="9">
    <source>
        <dbReference type="Proteomes" id="UP000001024"/>
    </source>
</evidence>
<dbReference type="AlphaFoldDB" id="Q9HIK7"/>
<dbReference type="InterPro" id="IPR017866">
    <property type="entry name" value="Succ-CoA_synthase_bsu_CS"/>
</dbReference>
<evidence type="ECO:0000256" key="3">
    <source>
        <dbReference type="ARBA" id="ARBA00022723"/>
    </source>
</evidence>
<dbReference type="Gene3D" id="3.30.1490.20">
    <property type="entry name" value="ATP-grasp fold, A domain"/>
    <property type="match status" value="1"/>
</dbReference>
<protein>
    <submittedName>
        <fullName evidence="8">Probable succinyl-CoA synthetase, beta subunit</fullName>
    </submittedName>
</protein>
<organism evidence="8 9">
    <name type="scientific">Thermoplasma acidophilum (strain ATCC 25905 / DSM 1728 / JCM 9062 / NBRC 15155 / AMRC-C165)</name>
    <dbReference type="NCBI Taxonomy" id="273075"/>
    <lineage>
        <taxon>Archaea</taxon>
        <taxon>Methanobacteriati</taxon>
        <taxon>Thermoplasmatota</taxon>
        <taxon>Thermoplasmata</taxon>
        <taxon>Thermoplasmatales</taxon>
        <taxon>Thermoplasmataceae</taxon>
        <taxon>Thermoplasma</taxon>
    </lineage>
</organism>
<dbReference type="InterPro" id="IPR011761">
    <property type="entry name" value="ATP-grasp"/>
</dbReference>
<dbReference type="Gene3D" id="3.40.50.261">
    <property type="entry name" value="Succinyl-CoA synthetase domains"/>
    <property type="match status" value="1"/>
</dbReference>
<keyword evidence="4 6" id="KW-0547">Nucleotide-binding</keyword>
<comment type="cofactor">
    <cofactor evidence="1">
        <name>Mg(2+)</name>
        <dbReference type="ChEBI" id="CHEBI:18420"/>
    </cofactor>
</comment>
<reference evidence="8 9" key="1">
    <citation type="journal article" date="2000" name="Nature">
        <title>The genome sequence of the thermoacidophilic scavenger Thermoplasma acidophilum.</title>
        <authorList>
            <person name="Ruepp A."/>
            <person name="Graml W."/>
            <person name="Santos-Martinez M.L."/>
            <person name="Koretke K.K."/>
            <person name="Volker C."/>
            <person name="Mewes H.W."/>
            <person name="Frishman D."/>
            <person name="Stocker S."/>
            <person name="Lupas A.N."/>
            <person name="Baumeister W."/>
        </authorList>
    </citation>
    <scope>NUCLEOTIDE SEQUENCE [LARGE SCALE GENOMIC DNA]</scope>
    <source>
        <strain evidence="9">ATCC 25905 / DSM 1728 / JCM 9062 / NBRC 15155 / AMRC-C165</strain>
    </source>
</reference>
<dbReference type="GO" id="GO:0004775">
    <property type="term" value="F:succinate-CoA ligase (ADP-forming) activity"/>
    <property type="evidence" value="ECO:0007669"/>
    <property type="project" value="TreeGrafter"/>
</dbReference>
<dbReference type="PROSITE" id="PS50975">
    <property type="entry name" value="ATP_GRASP"/>
    <property type="match status" value="1"/>
</dbReference>
<dbReference type="PIRSF" id="PIRSF001554">
    <property type="entry name" value="SucCS_beta"/>
    <property type="match status" value="1"/>
</dbReference>
<dbReference type="HOGENOM" id="CLU_037430_0_2_2"/>
<dbReference type="Pfam" id="PF00549">
    <property type="entry name" value="Ligase_CoA"/>
    <property type="match status" value="1"/>
</dbReference>
<dbReference type="NCBIfam" id="NF001913">
    <property type="entry name" value="PRK00696.1"/>
    <property type="match status" value="1"/>
</dbReference>
<evidence type="ECO:0000256" key="6">
    <source>
        <dbReference type="PROSITE-ProRule" id="PRU00409"/>
    </source>
</evidence>
<dbReference type="GO" id="GO:0042709">
    <property type="term" value="C:succinate-CoA ligase complex"/>
    <property type="evidence" value="ECO:0007669"/>
    <property type="project" value="TreeGrafter"/>
</dbReference>
<dbReference type="EMBL" id="AL445067">
    <property type="protein sequence ID" value="CAC12453.1"/>
    <property type="molecule type" value="Genomic_DNA"/>
</dbReference>
<dbReference type="FunFam" id="3.30.470.20:FF:000002">
    <property type="entry name" value="Succinate--CoA ligase [ADP-forming] subunit beta"/>
    <property type="match status" value="1"/>
</dbReference>